<keyword evidence="11" id="KW-1185">Reference proteome</keyword>
<evidence type="ECO:0000313" key="10">
    <source>
        <dbReference type="EMBL" id="MDJ1182429.1"/>
    </source>
</evidence>
<keyword evidence="7 8" id="KW-0408">Iron</keyword>
<dbReference type="PANTHER" id="PTHR30600:SF7">
    <property type="entry name" value="CYTOCHROME C PEROXIDASE-RELATED"/>
    <property type="match status" value="1"/>
</dbReference>
<dbReference type="SUPFAM" id="SSF46626">
    <property type="entry name" value="Cytochrome c"/>
    <property type="match status" value="2"/>
</dbReference>
<keyword evidence="2 8" id="KW-0349">Heme</keyword>
<dbReference type="RefSeq" id="WP_283757081.1">
    <property type="nucleotide sequence ID" value="NZ_JAQOSQ010000002.1"/>
</dbReference>
<organism evidence="10 11">
    <name type="scientific">Roseofilum casamattae BLCC-M143</name>
    <dbReference type="NCBI Taxonomy" id="3022442"/>
    <lineage>
        <taxon>Bacteria</taxon>
        <taxon>Bacillati</taxon>
        <taxon>Cyanobacteriota</taxon>
        <taxon>Cyanophyceae</taxon>
        <taxon>Desertifilales</taxon>
        <taxon>Desertifilaceae</taxon>
        <taxon>Roseofilum</taxon>
        <taxon>Roseofilum casamattae</taxon>
    </lineage>
</organism>
<keyword evidence="5" id="KW-0574">Periplasm</keyword>
<dbReference type="Proteomes" id="UP001232992">
    <property type="component" value="Unassembled WGS sequence"/>
</dbReference>
<dbReference type="EMBL" id="JAQOSQ010000002">
    <property type="protein sequence ID" value="MDJ1182429.1"/>
    <property type="molecule type" value="Genomic_DNA"/>
</dbReference>
<dbReference type="PANTHER" id="PTHR30600">
    <property type="entry name" value="CYTOCHROME C PEROXIDASE-RELATED"/>
    <property type="match status" value="1"/>
</dbReference>
<evidence type="ECO:0000256" key="5">
    <source>
        <dbReference type="ARBA" id="ARBA00022764"/>
    </source>
</evidence>
<evidence type="ECO:0000256" key="6">
    <source>
        <dbReference type="ARBA" id="ARBA00023002"/>
    </source>
</evidence>
<dbReference type="InterPro" id="IPR036909">
    <property type="entry name" value="Cyt_c-like_dom_sf"/>
</dbReference>
<keyword evidence="10" id="KW-0575">Peroxidase</keyword>
<accession>A0ABT7BTC1</accession>
<protein>
    <submittedName>
        <fullName evidence="10">Cytochrome-c peroxidase</fullName>
    </submittedName>
</protein>
<dbReference type="PROSITE" id="PS51007">
    <property type="entry name" value="CYTC"/>
    <property type="match status" value="1"/>
</dbReference>
<keyword evidence="4" id="KW-0732">Signal</keyword>
<name>A0ABT7BTC1_9CYAN</name>
<reference evidence="10 11" key="1">
    <citation type="submission" date="2023-01" db="EMBL/GenBank/DDBJ databases">
        <title>Novel diversity within Roseofilum (Cyanobacteria; Desertifilaceae) from marine benthic mats with descriptions of four novel species.</title>
        <authorList>
            <person name="Wang Y."/>
            <person name="Berthold D.E."/>
            <person name="Hu J."/>
            <person name="Lefler F.W."/>
            <person name="Laughinghouse H.D. IV."/>
        </authorList>
    </citation>
    <scope>NUCLEOTIDE SEQUENCE [LARGE SCALE GENOMIC DNA]</scope>
    <source>
        <strain evidence="10 11">BLCC-M143</strain>
    </source>
</reference>
<keyword evidence="3 8" id="KW-0479">Metal-binding</keyword>
<proteinExistence type="predicted"/>
<evidence type="ECO:0000259" key="9">
    <source>
        <dbReference type="PROSITE" id="PS51007"/>
    </source>
</evidence>
<dbReference type="InterPro" id="IPR009056">
    <property type="entry name" value="Cyt_c-like_dom"/>
</dbReference>
<dbReference type="GO" id="GO:0004601">
    <property type="term" value="F:peroxidase activity"/>
    <property type="evidence" value="ECO:0007669"/>
    <property type="project" value="UniProtKB-KW"/>
</dbReference>
<keyword evidence="6" id="KW-0560">Oxidoreductase</keyword>
<evidence type="ECO:0000256" key="8">
    <source>
        <dbReference type="PROSITE-ProRule" id="PRU00433"/>
    </source>
</evidence>
<comment type="subcellular location">
    <subcellularLocation>
        <location evidence="1">Periplasm</location>
    </subcellularLocation>
</comment>
<evidence type="ECO:0000256" key="2">
    <source>
        <dbReference type="ARBA" id="ARBA00022617"/>
    </source>
</evidence>
<dbReference type="PIRSF" id="PIRSF000294">
    <property type="entry name" value="Cytochrome-c_peroxidase"/>
    <property type="match status" value="1"/>
</dbReference>
<evidence type="ECO:0000256" key="4">
    <source>
        <dbReference type="ARBA" id="ARBA00022729"/>
    </source>
</evidence>
<dbReference type="InterPro" id="IPR004852">
    <property type="entry name" value="Di-haem_cyt_c_peroxidsae"/>
</dbReference>
<dbReference type="InterPro" id="IPR026259">
    <property type="entry name" value="MauG/Cytc_peroxidase"/>
</dbReference>
<evidence type="ECO:0000256" key="3">
    <source>
        <dbReference type="ARBA" id="ARBA00022723"/>
    </source>
</evidence>
<gene>
    <name evidence="10" type="ORF">PMH09_04410</name>
</gene>
<dbReference type="Gene3D" id="1.10.760.10">
    <property type="entry name" value="Cytochrome c-like domain"/>
    <property type="match status" value="2"/>
</dbReference>
<comment type="caution">
    <text evidence="10">The sequence shown here is derived from an EMBL/GenBank/DDBJ whole genome shotgun (WGS) entry which is preliminary data.</text>
</comment>
<sequence length="300" mass="33707">MTSIAVAAANEPVAPIPLAIDLDRRKVALGDKLFHDPQLSRDGSISCASCHVLSLGGVDRRQQSIGIDGLKGDFNAPTILNSVFNFRQFWDGRVETLEEQIDGPVHDSREMDSNWPEIAAKLKADRDYRQQFRQIYARGIVPNSIRNAIATYESSLITPNSRFDRFLRGDKKSLSITEKEGYQRFQDYGCISCHQGVNLGGNMFQSFGIFGDYFADRGEINKADLGRYNVTQKESDRYVFKVPSLRNIARTSPYFHDGSVESLAEAVKIMGRYQLGRSLKPNEIDKIVQFLNTLTGELPN</sequence>
<evidence type="ECO:0000256" key="7">
    <source>
        <dbReference type="ARBA" id="ARBA00023004"/>
    </source>
</evidence>
<dbReference type="Pfam" id="PF03150">
    <property type="entry name" value="CCP_MauG"/>
    <property type="match status" value="1"/>
</dbReference>
<evidence type="ECO:0000313" key="11">
    <source>
        <dbReference type="Proteomes" id="UP001232992"/>
    </source>
</evidence>
<feature type="domain" description="Cytochrome c" evidence="9">
    <location>
        <begin position="176"/>
        <end position="295"/>
    </location>
</feature>
<evidence type="ECO:0000256" key="1">
    <source>
        <dbReference type="ARBA" id="ARBA00004418"/>
    </source>
</evidence>
<dbReference type="InterPro" id="IPR051395">
    <property type="entry name" value="Cytochrome_c_Peroxidase/MauG"/>
</dbReference>